<keyword evidence="2" id="KW-1133">Transmembrane helix</keyword>
<feature type="transmembrane region" description="Helical" evidence="2">
    <location>
        <begin position="321"/>
        <end position="341"/>
    </location>
</feature>
<gene>
    <name evidence="3" type="ORF">VP01_119g4</name>
</gene>
<dbReference type="VEuPathDB" id="FungiDB:VP01_119g4"/>
<feature type="non-terminal residue" evidence="3">
    <location>
        <position position="1"/>
    </location>
</feature>
<evidence type="ECO:0000313" key="4">
    <source>
        <dbReference type="Proteomes" id="UP000037035"/>
    </source>
</evidence>
<keyword evidence="2" id="KW-0472">Membrane</keyword>
<accession>A0A0L6VQL1</accession>
<feature type="transmembrane region" description="Helical" evidence="2">
    <location>
        <begin position="361"/>
        <end position="384"/>
    </location>
</feature>
<organism evidence="3 4">
    <name type="scientific">Puccinia sorghi</name>
    <dbReference type="NCBI Taxonomy" id="27349"/>
    <lineage>
        <taxon>Eukaryota</taxon>
        <taxon>Fungi</taxon>
        <taxon>Dikarya</taxon>
        <taxon>Basidiomycota</taxon>
        <taxon>Pucciniomycotina</taxon>
        <taxon>Pucciniomycetes</taxon>
        <taxon>Pucciniales</taxon>
        <taxon>Pucciniaceae</taxon>
        <taxon>Puccinia</taxon>
    </lineage>
</organism>
<evidence type="ECO:0000256" key="1">
    <source>
        <dbReference type="SAM" id="MobiDB-lite"/>
    </source>
</evidence>
<feature type="transmembrane region" description="Helical" evidence="2">
    <location>
        <begin position="133"/>
        <end position="154"/>
    </location>
</feature>
<protein>
    <submittedName>
        <fullName evidence="3">Uncharacterized protein</fullName>
    </submittedName>
</protein>
<keyword evidence="4" id="KW-1185">Reference proteome</keyword>
<sequence>QEESNVQSGFPSLNQVEKSSAVLTVANYFTFTITYRNTHPKPSINTHITTKCIILTCVSFPNLSLRMDWHTQIGWFRVILADEGGEIDHLNLWKKIGVTCSLCQSCVYNTVVYIFSQNCFPPKEKWQKQNLCVMWYMPLSLVIFEPFPLLGGLFSGALEMHFLSPAFLLVNPKIFIFEALFLTGMWASNVSPFIITKATEKWVTDKNPTRNPSGWCLGFQMHSPSCQKGLSISTDIKIKFKPKKIREPKLITTKCQFKTPSILIFPFQKLFTVLIIFRGWEQCLILHLYFHKMLGACQSQEYCWTVVLAGRRVVSMLIKSLILHGFYLIQVGIGLSMNIIVKTLPDFHVGFLATLHFMSNFSESTVSIGLNLKYLWTGYVFSLWKMNRRAAFEYSFFLSLESSSSLLKLGFLVFCSLFAVPRWFERLWVTEFQPLMPKLPIYVQVSLDASLYQMNVRCLRIIWVRSCGVSWFMGAQSSSGAHLNPRNQTPSLCVEAGDNPPVGKPLASPRGGYRIITGNTWQSHGNAWQSHGNAWQSHGNAWQSHGNAWQNHGNWQSHGNAWKSHGNDGNWQSHGKASQSCLEKPCQFLGRPWDCLENPFQLLAKPHWERTLPVQCRASESKVSALCMKLWTLKGRNYSLPPYFVDDSTQSGQVHTPEDTKDYTGSMVLGRGDPTDGMLGIGDIIINGEKNKGRLKWGCVHYSNSRRRIFTKVLNVILWVNMLRVYILEVPSRGQSSFGVLQFILRPHDIIMNWDKLPFTCKSVGIPFILFFFSHKVEICTNLECTCISYSTPLYFIIFNKDDMNYFAVLGILWSISKADKKFLLEGNLPVKLLKAATPFNFHTLLCSHSFEFPPTALLSQVLPMNCRTLHQATTFNFQALNFCPRQFIRISKHYMAVPGNSLELPSTAWQCQAIP</sequence>
<proteinExistence type="predicted"/>
<feature type="compositionally biased region" description="Polar residues" evidence="1">
    <location>
        <begin position="567"/>
        <end position="576"/>
    </location>
</feature>
<feature type="region of interest" description="Disordered" evidence="1">
    <location>
        <begin position="555"/>
        <end position="576"/>
    </location>
</feature>
<comment type="caution">
    <text evidence="3">The sequence shown here is derived from an EMBL/GenBank/DDBJ whole genome shotgun (WGS) entry which is preliminary data.</text>
</comment>
<name>A0A0L6VQL1_9BASI</name>
<feature type="transmembrane region" description="Helical" evidence="2">
    <location>
        <begin position="174"/>
        <end position="195"/>
    </location>
</feature>
<evidence type="ECO:0000256" key="2">
    <source>
        <dbReference type="SAM" id="Phobius"/>
    </source>
</evidence>
<dbReference type="AlphaFoldDB" id="A0A0L6VQL1"/>
<keyword evidence="2" id="KW-0812">Transmembrane</keyword>
<evidence type="ECO:0000313" key="3">
    <source>
        <dbReference type="EMBL" id="KNZ62993.1"/>
    </source>
</evidence>
<dbReference type="EMBL" id="LAVV01002221">
    <property type="protein sequence ID" value="KNZ62993.1"/>
    <property type="molecule type" value="Genomic_DNA"/>
</dbReference>
<dbReference type="Proteomes" id="UP000037035">
    <property type="component" value="Unassembled WGS sequence"/>
</dbReference>
<feature type="transmembrane region" description="Helical" evidence="2">
    <location>
        <begin position="405"/>
        <end position="424"/>
    </location>
</feature>
<reference evidence="3 4" key="1">
    <citation type="submission" date="2015-08" db="EMBL/GenBank/DDBJ databases">
        <title>Next Generation Sequencing and Analysis of the Genome of Puccinia sorghi L Schw, the Causal Agent of Maize Common Rust.</title>
        <authorList>
            <person name="Rochi L."/>
            <person name="Burguener G."/>
            <person name="Darino M."/>
            <person name="Turjanski A."/>
            <person name="Kreff E."/>
            <person name="Dieguez M.J."/>
            <person name="Sacco F."/>
        </authorList>
    </citation>
    <scope>NUCLEOTIDE SEQUENCE [LARGE SCALE GENOMIC DNA]</scope>
    <source>
        <strain evidence="3 4">RO10H11247</strain>
    </source>
</reference>